<sequence length="330" mass="36185">MWKCEGQNREYIAHCAVENGKQKCFEIKNALLELRLMCEKWISGEVPKFHVGVSDNASNVTLALKSETVLEAPEELCAWAMVEPKESDDDDEDLFPPLAAIHERSTINASCSSVQGGSRCNALSFVKNKAALAIFLRRFRELSLPLLPASLGTQSNLWNILEGLVKVLTPFEDATLQVSKDEATLSECIPYAHTLLRSLENLHHPTDDEPPVTGLESFKLLLIDEVEQDAVREAVLRSLFNSNARASGVEGAATEGEPPEVHTSHKGSLLTTLTNIVSERMAMGSGGVATEWQPFLSAEQKLTAYLSEPDGKINAQDLLVFPQKMANGLL</sequence>
<comment type="caution">
    <text evidence="1">The sequence shown here is derived from an EMBL/GenBank/DDBJ whole genome shotgun (WGS) entry which is preliminary data.</text>
</comment>
<proteinExistence type="predicted"/>
<accession>A0A7D9JH46</accession>
<keyword evidence="2" id="KW-1185">Reference proteome</keyword>
<evidence type="ECO:0000313" key="1">
    <source>
        <dbReference type="EMBL" id="CAB4029740.1"/>
    </source>
</evidence>
<dbReference type="AlphaFoldDB" id="A0A7D9JH46"/>
<organism evidence="1 2">
    <name type="scientific">Paramuricea clavata</name>
    <name type="common">Red gorgonian</name>
    <name type="synonym">Violescent sea-whip</name>
    <dbReference type="NCBI Taxonomy" id="317549"/>
    <lineage>
        <taxon>Eukaryota</taxon>
        <taxon>Metazoa</taxon>
        <taxon>Cnidaria</taxon>
        <taxon>Anthozoa</taxon>
        <taxon>Octocorallia</taxon>
        <taxon>Malacalcyonacea</taxon>
        <taxon>Plexauridae</taxon>
        <taxon>Paramuricea</taxon>
    </lineage>
</organism>
<dbReference type="OrthoDB" id="1607513at2759"/>
<reference evidence="1" key="1">
    <citation type="submission" date="2020-04" db="EMBL/GenBank/DDBJ databases">
        <authorList>
            <person name="Alioto T."/>
            <person name="Alioto T."/>
            <person name="Gomez Garrido J."/>
        </authorList>
    </citation>
    <scope>NUCLEOTIDE SEQUENCE</scope>
    <source>
        <strain evidence="1">A484AB</strain>
    </source>
</reference>
<gene>
    <name evidence="1" type="ORF">PACLA_8A001825</name>
</gene>
<dbReference type="Proteomes" id="UP001152795">
    <property type="component" value="Unassembled WGS sequence"/>
</dbReference>
<name>A0A7D9JH46_PARCT</name>
<protein>
    <submittedName>
        <fullName evidence="1">Uncharacterized protein</fullName>
    </submittedName>
</protein>
<evidence type="ECO:0000313" key="2">
    <source>
        <dbReference type="Proteomes" id="UP001152795"/>
    </source>
</evidence>
<dbReference type="EMBL" id="CACRXK020016372">
    <property type="protein sequence ID" value="CAB4029740.1"/>
    <property type="molecule type" value="Genomic_DNA"/>
</dbReference>